<dbReference type="Gene3D" id="3.30.70.100">
    <property type="match status" value="1"/>
</dbReference>
<dbReference type="AlphaFoldDB" id="A0A3S4C9P3"/>
<gene>
    <name evidence="2" type="ORF">TT172_LOCUS7412</name>
</gene>
<protein>
    <submittedName>
        <fullName evidence="2">83bf384a-9f5e-4ba6-ae0d-8a33fa3c040d</fullName>
    </submittedName>
</protein>
<dbReference type="InterPro" id="IPR011008">
    <property type="entry name" value="Dimeric_a/b-barrel"/>
</dbReference>
<dbReference type="InterPro" id="IPR007138">
    <property type="entry name" value="ABM_dom"/>
</dbReference>
<dbReference type="PROSITE" id="PS51725">
    <property type="entry name" value="ABM"/>
    <property type="match status" value="1"/>
</dbReference>
<accession>A0A3S4C9P3</accession>
<dbReference type="SUPFAM" id="SSF54909">
    <property type="entry name" value="Dimeric alpha+beta barrel"/>
    <property type="match status" value="1"/>
</dbReference>
<dbReference type="Pfam" id="PF03992">
    <property type="entry name" value="ABM"/>
    <property type="match status" value="1"/>
</dbReference>
<organism evidence="2 3">
    <name type="scientific">Thermothielavioides terrestris</name>
    <dbReference type="NCBI Taxonomy" id="2587410"/>
    <lineage>
        <taxon>Eukaryota</taxon>
        <taxon>Fungi</taxon>
        <taxon>Dikarya</taxon>
        <taxon>Ascomycota</taxon>
        <taxon>Pezizomycotina</taxon>
        <taxon>Sordariomycetes</taxon>
        <taxon>Sordariomycetidae</taxon>
        <taxon>Sordariales</taxon>
        <taxon>Chaetomiaceae</taxon>
        <taxon>Thermothielavioides</taxon>
    </lineage>
</organism>
<proteinExistence type="predicted"/>
<name>A0A3S4C9P3_9PEZI</name>
<evidence type="ECO:0000313" key="3">
    <source>
        <dbReference type="Proteomes" id="UP000289323"/>
    </source>
</evidence>
<dbReference type="Proteomes" id="UP000289323">
    <property type="component" value="Unassembled WGS sequence"/>
</dbReference>
<sequence length="106" mass="12117">MPLNFIAMLYPKPDRVARVEEIARQVCESVHEKEPGVLKYQWFRAGGTDKPLIVVWETYLDQAAVDAHTSSPVMAWLVENDKKEENMAAPITVMPLEQFAGWENRS</sequence>
<dbReference type="EMBL" id="OUUZ01000014">
    <property type="protein sequence ID" value="SPQ24993.1"/>
    <property type="molecule type" value="Genomic_DNA"/>
</dbReference>
<dbReference type="PANTHER" id="PTHR40624:SF1">
    <property type="entry name" value="BIOSYNTHESIS MONOOXYGENASE, PUTATIVE (AFU_ORTHOLOGUE AFUA_1G12025)-RELATED"/>
    <property type="match status" value="1"/>
</dbReference>
<evidence type="ECO:0000313" key="2">
    <source>
        <dbReference type="EMBL" id="SPQ24993.1"/>
    </source>
</evidence>
<dbReference type="PANTHER" id="PTHR40624">
    <property type="entry name" value="BIOSYNTHESIS MONOOXYGENASE, PUTATIVE (AFU_ORTHOLOGUE AFUA_1G12025)-RELATED"/>
    <property type="match status" value="1"/>
</dbReference>
<reference evidence="2 3" key="1">
    <citation type="submission" date="2018-04" db="EMBL/GenBank/DDBJ databases">
        <authorList>
            <person name="Huttner S."/>
            <person name="Dainat J."/>
        </authorList>
    </citation>
    <scope>NUCLEOTIDE SEQUENCE [LARGE SCALE GENOMIC DNA]</scope>
</reference>
<feature type="domain" description="ABM" evidence="1">
    <location>
        <begin position="3"/>
        <end position="94"/>
    </location>
</feature>
<evidence type="ECO:0000259" key="1">
    <source>
        <dbReference type="PROSITE" id="PS51725"/>
    </source>
</evidence>